<reference evidence="2 5" key="2">
    <citation type="submission" date="2023-11" db="EMBL/GenBank/DDBJ databases">
        <title>MicrobeMod: A computational toolkit for identifying prokaryotic methylation and restriction-modification with nanopore sequencing.</title>
        <authorList>
            <person name="Crits-Christoph A."/>
            <person name="Kang S.C."/>
            <person name="Lee H."/>
            <person name="Ostrov N."/>
        </authorList>
    </citation>
    <scope>NUCLEOTIDE SEQUENCE [LARGE SCALE GENOMIC DNA]</scope>
    <source>
        <strain evidence="2 5">ATCC 29145</strain>
    </source>
</reference>
<dbReference type="GO" id="GO:0003700">
    <property type="term" value="F:DNA-binding transcription factor activity"/>
    <property type="evidence" value="ECO:0007669"/>
    <property type="project" value="InterPro"/>
</dbReference>
<dbReference type="Proteomes" id="UP000298774">
    <property type="component" value="Chromosome"/>
</dbReference>
<dbReference type="InterPro" id="IPR000835">
    <property type="entry name" value="HTH_MarR-typ"/>
</dbReference>
<dbReference type="PROSITE" id="PS50995">
    <property type="entry name" value="HTH_MARR_2"/>
    <property type="match status" value="1"/>
</dbReference>
<name>A0A0P0EDK3_AZOBR</name>
<feature type="domain" description="HTH marR-type" evidence="1">
    <location>
        <begin position="15"/>
        <end position="146"/>
    </location>
</feature>
<dbReference type="InterPro" id="IPR039422">
    <property type="entry name" value="MarR/SlyA-like"/>
</dbReference>
<dbReference type="RefSeq" id="WP_035675085.1">
    <property type="nucleotide sequence ID" value="NZ_CP012914.1"/>
</dbReference>
<accession>A0A0P0EDK3</accession>
<dbReference type="Pfam" id="PF12802">
    <property type="entry name" value="MarR_2"/>
    <property type="match status" value="1"/>
</dbReference>
<dbReference type="Proteomes" id="UP001277471">
    <property type="component" value="Unassembled WGS sequence"/>
</dbReference>
<dbReference type="Gene3D" id="1.10.10.10">
    <property type="entry name" value="Winged helix-like DNA-binding domain superfamily/Winged helix DNA-binding domain"/>
    <property type="match status" value="1"/>
</dbReference>
<evidence type="ECO:0000313" key="2">
    <source>
        <dbReference type="EMBL" id="MDX5954580.1"/>
    </source>
</evidence>
<evidence type="ECO:0000313" key="4">
    <source>
        <dbReference type="Proteomes" id="UP000298774"/>
    </source>
</evidence>
<keyword evidence="5" id="KW-1185">Reference proteome</keyword>
<dbReference type="PANTHER" id="PTHR33164">
    <property type="entry name" value="TRANSCRIPTIONAL REGULATOR, MARR FAMILY"/>
    <property type="match status" value="1"/>
</dbReference>
<evidence type="ECO:0000259" key="1">
    <source>
        <dbReference type="PROSITE" id="PS50995"/>
    </source>
</evidence>
<gene>
    <name evidence="3" type="ORF">D3868_04690</name>
    <name evidence="2" type="ORF">SIM66_25775</name>
</gene>
<dbReference type="PANTHER" id="PTHR33164:SF95">
    <property type="entry name" value="TRANSCRIPTIONAL REGULATOR"/>
    <property type="match status" value="1"/>
</dbReference>
<dbReference type="KEGG" id="abf:AMK58_10510"/>
<dbReference type="EMBL" id="JAWXYC010000004">
    <property type="protein sequence ID" value="MDX5954580.1"/>
    <property type="molecule type" value="Genomic_DNA"/>
</dbReference>
<dbReference type="SUPFAM" id="SSF46785">
    <property type="entry name" value="Winged helix' DNA-binding domain"/>
    <property type="match status" value="1"/>
</dbReference>
<dbReference type="InterPro" id="IPR036390">
    <property type="entry name" value="WH_DNA-bd_sf"/>
</dbReference>
<organism evidence="3 4">
    <name type="scientific">Azospirillum brasilense</name>
    <dbReference type="NCBI Taxonomy" id="192"/>
    <lineage>
        <taxon>Bacteria</taxon>
        <taxon>Pseudomonadati</taxon>
        <taxon>Pseudomonadota</taxon>
        <taxon>Alphaproteobacteria</taxon>
        <taxon>Rhodospirillales</taxon>
        <taxon>Azospirillaceae</taxon>
        <taxon>Azospirillum</taxon>
    </lineage>
</organism>
<protein>
    <submittedName>
        <fullName evidence="3">MarR family transcriptional regulator</fullName>
    </submittedName>
</protein>
<dbReference type="GeneID" id="56452550"/>
<evidence type="ECO:0000313" key="3">
    <source>
        <dbReference type="EMBL" id="QCO08400.1"/>
    </source>
</evidence>
<proteinExistence type="predicted"/>
<dbReference type="InterPro" id="IPR036388">
    <property type="entry name" value="WH-like_DNA-bd_sf"/>
</dbReference>
<dbReference type="AlphaFoldDB" id="A0A0P0EDK3"/>
<evidence type="ECO:0000313" key="5">
    <source>
        <dbReference type="Proteomes" id="UP001277471"/>
    </source>
</evidence>
<sequence length="146" mass="16656">MDQIAHPPTDDYLLTGQVHYRLRRAHQRASSIFMDMIGDSQLTPTQWGALVTLRTERSLSQNQLGRLTFMDPATTQGVILRLVERNLVERQPDPQDRRRTSVSLTRAGQSLVSTLLENATRAHHRTLDPLTPEEQATFLLLLSRLM</sequence>
<dbReference type="SMART" id="SM00347">
    <property type="entry name" value="HTH_MARR"/>
    <property type="match status" value="1"/>
</dbReference>
<dbReference type="GO" id="GO:0006950">
    <property type="term" value="P:response to stress"/>
    <property type="evidence" value="ECO:0007669"/>
    <property type="project" value="TreeGrafter"/>
</dbReference>
<dbReference type="EMBL" id="CP032339">
    <property type="protein sequence ID" value="QCO08400.1"/>
    <property type="molecule type" value="Genomic_DNA"/>
</dbReference>
<reference evidence="3 4" key="1">
    <citation type="submission" date="2018-09" db="EMBL/GenBank/DDBJ databases">
        <title>Whole genome based analysis of evolution and adaptive divergence in Indian and Brazilian strains of Azospirillum brasilense.</title>
        <authorList>
            <person name="Singh C."/>
            <person name="Tripathi A.K."/>
        </authorList>
    </citation>
    <scope>NUCLEOTIDE SEQUENCE [LARGE SCALE GENOMIC DNA]</scope>
    <source>
        <strain evidence="3 4">MTCC4038</strain>
    </source>
</reference>
<dbReference type="PRINTS" id="PR00598">
    <property type="entry name" value="HTHMARR"/>
</dbReference>